<dbReference type="EMBL" id="BMQV01000006">
    <property type="protein sequence ID" value="GGP44613.1"/>
    <property type="molecule type" value="Genomic_DNA"/>
</dbReference>
<reference evidence="2" key="1">
    <citation type="journal article" date="2019" name="Int. J. Syst. Evol. Microbiol.">
        <title>The Global Catalogue of Microorganisms (GCM) 10K type strain sequencing project: providing services to taxonomists for standard genome sequencing and annotation.</title>
        <authorList>
            <consortium name="The Broad Institute Genomics Platform"/>
            <consortium name="The Broad Institute Genome Sequencing Center for Infectious Disease"/>
            <person name="Wu L."/>
            <person name="Ma J."/>
        </authorList>
    </citation>
    <scope>NUCLEOTIDE SEQUENCE [LARGE SCALE GENOMIC DNA]</scope>
    <source>
        <strain evidence="2">JCM 32304</strain>
    </source>
</reference>
<gene>
    <name evidence="1" type="ORF">GCM10009409_09150</name>
</gene>
<evidence type="ECO:0000313" key="1">
    <source>
        <dbReference type="EMBL" id="GGP44613.1"/>
    </source>
</evidence>
<dbReference type="Proteomes" id="UP000654367">
    <property type="component" value="Unassembled WGS sequence"/>
</dbReference>
<organism evidence="1 2">
    <name type="scientific">Shewanella saliphila</name>
    <dbReference type="NCBI Taxonomy" id="2282698"/>
    <lineage>
        <taxon>Bacteria</taxon>
        <taxon>Pseudomonadati</taxon>
        <taxon>Pseudomonadota</taxon>
        <taxon>Gammaproteobacteria</taxon>
        <taxon>Alteromonadales</taxon>
        <taxon>Shewanellaceae</taxon>
        <taxon>Shewanella</taxon>
    </lineage>
</organism>
<keyword evidence="2" id="KW-1185">Reference proteome</keyword>
<sequence>MLNNMKTGLIYGDKPWQATDLKQLKYNTNIYNNHLLKFIRPIDHKSQMVKIKETKLHSVNKCIQLFNLDNLIKHFIHVSSLPARKAKNSLKYISLIRSLLKPNSNSRFKLTFTLT</sequence>
<name>A0ABQ2Q4Z1_9GAMM</name>
<evidence type="ECO:0000313" key="2">
    <source>
        <dbReference type="Proteomes" id="UP000654367"/>
    </source>
</evidence>
<protein>
    <submittedName>
        <fullName evidence="1">Uncharacterized protein</fullName>
    </submittedName>
</protein>
<comment type="caution">
    <text evidence="1">The sequence shown here is derived from an EMBL/GenBank/DDBJ whole genome shotgun (WGS) entry which is preliminary data.</text>
</comment>
<proteinExistence type="predicted"/>
<accession>A0ABQ2Q4Z1</accession>